<feature type="transmembrane region" description="Helical" evidence="2">
    <location>
        <begin position="93"/>
        <end position="115"/>
    </location>
</feature>
<dbReference type="VEuPathDB" id="ToxoDB:ETH_00026960"/>
<feature type="transmembrane region" description="Helical" evidence="2">
    <location>
        <begin position="24"/>
        <end position="46"/>
    </location>
</feature>
<feature type="region of interest" description="Disordered" evidence="1">
    <location>
        <begin position="333"/>
        <end position="383"/>
    </location>
</feature>
<keyword evidence="4" id="KW-1185">Reference proteome</keyword>
<feature type="transmembrane region" description="Helical" evidence="2">
    <location>
        <begin position="247"/>
        <end position="266"/>
    </location>
</feature>
<keyword evidence="2" id="KW-1133">Transmembrane helix</keyword>
<gene>
    <name evidence="3" type="ORF">ETH_00026960</name>
</gene>
<feature type="transmembrane region" description="Helical" evidence="2">
    <location>
        <begin position="215"/>
        <end position="235"/>
    </location>
</feature>
<dbReference type="RefSeq" id="XP_013228548.1">
    <property type="nucleotide sequence ID" value="XM_013373094.1"/>
</dbReference>
<name>U6KI47_EIMTE</name>
<reference evidence="3" key="2">
    <citation type="submission" date="2013-10" db="EMBL/GenBank/DDBJ databases">
        <authorList>
            <person name="Aslett M."/>
        </authorList>
    </citation>
    <scope>NUCLEOTIDE SEQUENCE [LARGE SCALE GENOMIC DNA]</scope>
    <source>
        <strain evidence="3">Houghton</strain>
    </source>
</reference>
<keyword evidence="2" id="KW-0472">Membrane</keyword>
<sequence length="383" mass="43018">MASLRDVRLPTWQELQRYVRDPEILTSEILFLILTLSNIFVVYRLFLDIVPFPVFVTWWQLAQGLLMAWCLGEVGQEYPKLAYFPRVEIDKRLLRRLFVPTIVNALMLVLANVLLYRVQCIATLPVVVAFAVVLHHVTRFVGCGEEYMPMRWQAIGLLFTAFLLGITDSKTVGSEVLPWALLYAIFSAAFRAAFLQKVMHEVEGKGNLLHNHQHLISVIILPILMIICGEGSVLSAMPMNFGSLYTWQTWGCLFTVGALPFLKNIVSNRLIRRTGQGPWRFLEVLSIFFVFIIGITFGSPGWQGYIAIILVIAGRALGACDVLLNAAEAEQNEMRPSGATRHTGDTEGGELERGSNSKQYLQSIEEDSGEAYGELAEGEENEM</sequence>
<reference evidence="3" key="1">
    <citation type="submission" date="2013-10" db="EMBL/GenBank/DDBJ databases">
        <title>Genomic analysis of the causative agents of coccidiosis in chickens.</title>
        <authorList>
            <person name="Reid A.J."/>
            <person name="Blake D."/>
            <person name="Billington K."/>
            <person name="Browne H."/>
            <person name="Dunn M."/>
            <person name="Hung S."/>
            <person name="Kawahara F."/>
            <person name="Miranda-Saavedra D."/>
            <person name="Mourier T."/>
            <person name="Nagra H."/>
            <person name="Otto T.D."/>
            <person name="Rawlings N."/>
            <person name="Sanchez A."/>
            <person name="Sanders M."/>
            <person name="Subramaniam C."/>
            <person name="Tay Y."/>
            <person name="Dear P."/>
            <person name="Doerig C."/>
            <person name="Gruber A."/>
            <person name="Parkinson J."/>
            <person name="Shirley M."/>
            <person name="Wan K.L."/>
            <person name="Berriman M."/>
            <person name="Tomley F."/>
            <person name="Pain A."/>
        </authorList>
    </citation>
    <scope>NUCLEOTIDE SEQUENCE [LARGE SCALE GENOMIC DNA]</scope>
    <source>
        <strain evidence="3">Houghton</strain>
    </source>
</reference>
<feature type="transmembrane region" description="Helical" evidence="2">
    <location>
        <begin position="52"/>
        <end position="72"/>
    </location>
</feature>
<protein>
    <recommendedName>
        <fullName evidence="5">GAP40 protein</fullName>
    </recommendedName>
</protein>
<feature type="transmembrane region" description="Helical" evidence="2">
    <location>
        <begin position="121"/>
        <end position="142"/>
    </location>
</feature>
<dbReference type="EMBL" id="HG673774">
    <property type="protein sequence ID" value="CDJ37710.1"/>
    <property type="molecule type" value="Genomic_DNA"/>
</dbReference>
<evidence type="ECO:0000313" key="3">
    <source>
        <dbReference type="EMBL" id="CDJ37710.1"/>
    </source>
</evidence>
<evidence type="ECO:0000256" key="2">
    <source>
        <dbReference type="SAM" id="Phobius"/>
    </source>
</evidence>
<feature type="transmembrane region" description="Helical" evidence="2">
    <location>
        <begin position="278"/>
        <end position="298"/>
    </location>
</feature>
<dbReference type="AlphaFoldDB" id="U6KI47"/>
<feature type="transmembrane region" description="Helical" evidence="2">
    <location>
        <begin position="176"/>
        <end position="194"/>
    </location>
</feature>
<dbReference type="Proteomes" id="UP000030747">
    <property type="component" value="Unassembled WGS sequence"/>
</dbReference>
<dbReference type="VEuPathDB" id="ToxoDB:ETH2_1425300"/>
<evidence type="ECO:0000313" key="4">
    <source>
        <dbReference type="Proteomes" id="UP000030747"/>
    </source>
</evidence>
<dbReference type="GeneID" id="25254488"/>
<accession>U6KI47</accession>
<organism evidence="3 4">
    <name type="scientific">Eimeria tenella</name>
    <name type="common">Coccidian parasite</name>
    <dbReference type="NCBI Taxonomy" id="5802"/>
    <lineage>
        <taxon>Eukaryota</taxon>
        <taxon>Sar</taxon>
        <taxon>Alveolata</taxon>
        <taxon>Apicomplexa</taxon>
        <taxon>Conoidasida</taxon>
        <taxon>Coccidia</taxon>
        <taxon>Eucoccidiorida</taxon>
        <taxon>Eimeriorina</taxon>
        <taxon>Eimeriidae</taxon>
        <taxon>Eimeria</taxon>
    </lineage>
</organism>
<keyword evidence="2" id="KW-0812">Transmembrane</keyword>
<dbReference type="OrthoDB" id="363842at2759"/>
<evidence type="ECO:0000256" key="1">
    <source>
        <dbReference type="SAM" id="MobiDB-lite"/>
    </source>
</evidence>
<proteinExistence type="predicted"/>
<dbReference type="OMA" id="VGCGEEY"/>
<feature type="transmembrane region" description="Helical" evidence="2">
    <location>
        <begin position="154"/>
        <end position="170"/>
    </location>
</feature>
<evidence type="ECO:0008006" key="5">
    <source>
        <dbReference type="Google" id="ProtNLM"/>
    </source>
</evidence>
<feature type="compositionally biased region" description="Basic and acidic residues" evidence="1">
    <location>
        <begin position="342"/>
        <end position="355"/>
    </location>
</feature>
<feature type="transmembrane region" description="Helical" evidence="2">
    <location>
        <begin position="304"/>
        <end position="327"/>
    </location>
</feature>